<dbReference type="OrthoDB" id="62987at2759"/>
<dbReference type="SUPFAM" id="SSF103473">
    <property type="entry name" value="MFS general substrate transporter"/>
    <property type="match status" value="1"/>
</dbReference>
<keyword evidence="1" id="KW-1133">Transmembrane helix</keyword>
<evidence type="ECO:0008006" key="4">
    <source>
        <dbReference type="Google" id="ProtNLM"/>
    </source>
</evidence>
<evidence type="ECO:0000313" key="2">
    <source>
        <dbReference type="EMBL" id="VDN11002.1"/>
    </source>
</evidence>
<reference evidence="2 3" key="1">
    <citation type="submission" date="2018-11" db="EMBL/GenBank/DDBJ databases">
        <authorList>
            <consortium name="Pathogen Informatics"/>
        </authorList>
    </citation>
    <scope>NUCLEOTIDE SEQUENCE [LARGE SCALE GENOMIC DNA]</scope>
</reference>
<feature type="transmembrane region" description="Helical" evidence="1">
    <location>
        <begin position="12"/>
        <end position="32"/>
    </location>
</feature>
<dbReference type="PANTHER" id="PTHR28658:SF3">
    <property type="entry name" value="TRANSMEMBRANE PROTEIN 180"/>
    <property type="match status" value="1"/>
</dbReference>
<accession>A0A3P7NR87</accession>
<dbReference type="InterPro" id="IPR036259">
    <property type="entry name" value="MFS_trans_sf"/>
</dbReference>
<dbReference type="AlphaFoldDB" id="A0A3P7NR87"/>
<evidence type="ECO:0000313" key="3">
    <source>
        <dbReference type="Proteomes" id="UP000281553"/>
    </source>
</evidence>
<dbReference type="PANTHER" id="PTHR28658">
    <property type="entry name" value="TRANSMEMBRANE PROTEIN 180"/>
    <property type="match status" value="1"/>
</dbReference>
<dbReference type="InterPro" id="IPR040035">
    <property type="entry name" value="TMEM180"/>
</dbReference>
<proteinExistence type="predicted"/>
<keyword evidence="1" id="KW-0812">Transmembrane</keyword>
<evidence type="ECO:0000256" key="1">
    <source>
        <dbReference type="SAM" id="Phobius"/>
    </source>
</evidence>
<protein>
    <recommendedName>
        <fullName evidence="4">Major facilitator superfamily associated domain-containing protein</fullName>
    </recommendedName>
</protein>
<gene>
    <name evidence="2" type="ORF">DILT_LOCUS6833</name>
</gene>
<name>A0A3P7NR87_DIBLA</name>
<feature type="transmembrane region" description="Helical" evidence="1">
    <location>
        <begin position="93"/>
        <end position="110"/>
    </location>
</feature>
<feature type="transmembrane region" description="Helical" evidence="1">
    <location>
        <begin position="200"/>
        <end position="218"/>
    </location>
</feature>
<keyword evidence="1" id="KW-0472">Membrane</keyword>
<sequence>MTYLVPNSVCLAYGVIFFCTSLLHNIFLVYHVQAFVSGFGLSKLSFWSAELVFLVWNSINDPLFGWLLDKNLLHEPDASSGASHMTARRRSRMISIVGPIQAITFLMFWFSCWLPDYPGCRFAIVLCLYDTATTLLDLQKGALLADLAITQADRSLLGSAASIGQMLSASGLVLITWWMGSLEDIDTLSNNNRHELSHNFRLLAFLLASFSASGLWLAGRWLSSMPNLTSGLQSSDSSR</sequence>
<dbReference type="EMBL" id="UYRU01050461">
    <property type="protein sequence ID" value="VDN11002.1"/>
    <property type="molecule type" value="Genomic_DNA"/>
</dbReference>
<dbReference type="Proteomes" id="UP000281553">
    <property type="component" value="Unassembled WGS sequence"/>
</dbReference>
<feature type="transmembrane region" description="Helical" evidence="1">
    <location>
        <begin position="156"/>
        <end position="180"/>
    </location>
</feature>
<keyword evidence="3" id="KW-1185">Reference proteome</keyword>
<organism evidence="2 3">
    <name type="scientific">Dibothriocephalus latus</name>
    <name type="common">Fish tapeworm</name>
    <name type="synonym">Diphyllobothrium latum</name>
    <dbReference type="NCBI Taxonomy" id="60516"/>
    <lineage>
        <taxon>Eukaryota</taxon>
        <taxon>Metazoa</taxon>
        <taxon>Spiralia</taxon>
        <taxon>Lophotrochozoa</taxon>
        <taxon>Platyhelminthes</taxon>
        <taxon>Cestoda</taxon>
        <taxon>Eucestoda</taxon>
        <taxon>Diphyllobothriidea</taxon>
        <taxon>Diphyllobothriidae</taxon>
        <taxon>Dibothriocephalus</taxon>
    </lineage>
</organism>